<evidence type="ECO:0000256" key="1">
    <source>
        <dbReference type="SAM" id="MobiDB-lite"/>
    </source>
</evidence>
<comment type="caution">
    <text evidence="3">The sequence shown here is derived from an EMBL/GenBank/DDBJ whole genome shotgun (WGS) entry which is preliminary data.</text>
</comment>
<proteinExistence type="predicted"/>
<accession>A0A8J4GC27</accession>
<dbReference type="Proteomes" id="UP000747110">
    <property type="component" value="Unassembled WGS sequence"/>
</dbReference>
<reference evidence="3" key="1">
    <citation type="journal article" date="2021" name="Proc. Natl. Acad. Sci. U.S.A.">
        <title>Three genomes in the algal genus Volvox reveal the fate of a haploid sex-determining region after a transition to homothallism.</title>
        <authorList>
            <person name="Yamamoto K."/>
            <person name="Hamaji T."/>
            <person name="Kawai-Toyooka H."/>
            <person name="Matsuzaki R."/>
            <person name="Takahashi F."/>
            <person name="Nishimura Y."/>
            <person name="Kawachi M."/>
            <person name="Noguchi H."/>
            <person name="Minakuchi Y."/>
            <person name="Umen J.G."/>
            <person name="Toyoda A."/>
            <person name="Nozaki H."/>
        </authorList>
    </citation>
    <scope>NUCLEOTIDE SEQUENCE</scope>
    <source>
        <strain evidence="3">NIES-3785</strain>
        <strain evidence="2">NIES-3786</strain>
    </source>
</reference>
<evidence type="ECO:0000313" key="2">
    <source>
        <dbReference type="EMBL" id="GIL76901.1"/>
    </source>
</evidence>
<evidence type="ECO:0000313" key="5">
    <source>
        <dbReference type="Proteomes" id="UP000747110"/>
    </source>
</evidence>
<dbReference type="EMBL" id="BNCP01000009">
    <property type="protein sequence ID" value="GIL76901.1"/>
    <property type="molecule type" value="Genomic_DNA"/>
</dbReference>
<feature type="compositionally biased region" description="Low complexity" evidence="1">
    <location>
        <begin position="58"/>
        <end position="68"/>
    </location>
</feature>
<feature type="region of interest" description="Disordered" evidence="1">
    <location>
        <begin position="216"/>
        <end position="245"/>
    </location>
</feature>
<sequence length="454" mass="45879">MSEEVRTNKRRRSESEEPEEEAGDGAGADVVGAGAPSADALDNTRATDNVQGDEADDVAAAAAAAVTAEPPPPIAPVEQPKMPAMQVPAMQLPVQMTHHQHRIEEKAVVENYYKPEQQTLDTVDYKVPSVMGGTTTINAIPNAAVAAAGMSALQGLGGMPNLAQFGVAGMGLGVGSVDLNQQILAAQQRQYEMNAAIAKAQNNAAAVAAAAAAARAQPKPVAPPSRKSAPSSYEPPVQLTASGRPARARRVNYAELAGALDDEEEDDQANLVPNWARRRRKTSDQDRDYGVGVGSGPRASNVQMGGAGNPAMYGVAGAGGFNAAPRAAAPAAGVNLYGLGAQGAAGLRSAVGGAAGAGLQANLAAAGIAGNAALAGQAGWQGQVVWGQNPAMGGYGALQSLAAAQARPQVAAQQFLLPPGSARGVAPNIMQDMQLMLSRGADGQGGMPGAGQQR</sequence>
<feature type="compositionally biased region" description="Low complexity" evidence="1">
    <location>
        <begin position="27"/>
        <end position="40"/>
    </location>
</feature>
<name>A0A8J4GC27_9CHLO</name>
<dbReference type="EMBL" id="BNCQ01000015">
    <property type="protein sequence ID" value="GIM03989.1"/>
    <property type="molecule type" value="Genomic_DNA"/>
</dbReference>
<protein>
    <submittedName>
        <fullName evidence="3">Uncharacterized protein</fullName>
    </submittedName>
</protein>
<dbReference type="OrthoDB" id="550552at2759"/>
<dbReference type="AlphaFoldDB" id="A0A8J4GC27"/>
<gene>
    <name evidence="2" type="ORF">Vretifemale_6445</name>
    <name evidence="3" type="ORF">Vretimale_8631</name>
</gene>
<organism evidence="3 4">
    <name type="scientific">Volvox reticuliferus</name>
    <dbReference type="NCBI Taxonomy" id="1737510"/>
    <lineage>
        <taxon>Eukaryota</taxon>
        <taxon>Viridiplantae</taxon>
        <taxon>Chlorophyta</taxon>
        <taxon>core chlorophytes</taxon>
        <taxon>Chlorophyceae</taxon>
        <taxon>CS clade</taxon>
        <taxon>Chlamydomonadales</taxon>
        <taxon>Volvocaceae</taxon>
        <taxon>Volvox</taxon>
    </lineage>
</organism>
<evidence type="ECO:0000313" key="3">
    <source>
        <dbReference type="EMBL" id="GIM03989.1"/>
    </source>
</evidence>
<evidence type="ECO:0000313" key="4">
    <source>
        <dbReference type="Proteomes" id="UP000722791"/>
    </source>
</evidence>
<dbReference type="Proteomes" id="UP000722791">
    <property type="component" value="Unassembled WGS sequence"/>
</dbReference>
<feature type="region of interest" description="Disordered" evidence="1">
    <location>
        <begin position="1"/>
        <end position="77"/>
    </location>
</feature>
<keyword evidence="5" id="KW-1185">Reference proteome</keyword>
<feature type="region of interest" description="Disordered" evidence="1">
    <location>
        <begin position="278"/>
        <end position="303"/>
    </location>
</feature>